<feature type="non-terminal residue" evidence="1">
    <location>
        <position position="125"/>
    </location>
</feature>
<reference evidence="1" key="1">
    <citation type="journal article" date="2014" name="PLoS ONE">
        <title>Transcriptome-Based Identification of ABC Transporters in the Western Tarnished Plant Bug Lygus hesperus.</title>
        <authorList>
            <person name="Hull J.J."/>
            <person name="Chaney K."/>
            <person name="Geib S.M."/>
            <person name="Fabrick J.A."/>
            <person name="Brent C.S."/>
            <person name="Walsh D."/>
            <person name="Lavine L.C."/>
        </authorList>
    </citation>
    <scope>NUCLEOTIDE SEQUENCE</scope>
</reference>
<name>A0A0A9WJ78_LYGHE</name>
<dbReference type="PANTHER" id="PTHR10773">
    <property type="entry name" value="DNA-DIRECTED RNA POLYMERASES I, II, AND III SUBUNIT RPABC2"/>
    <property type="match status" value="1"/>
</dbReference>
<dbReference type="PANTHER" id="PTHR10773:SF19">
    <property type="match status" value="1"/>
</dbReference>
<organism evidence="1">
    <name type="scientific">Lygus hesperus</name>
    <name type="common">Western plant bug</name>
    <dbReference type="NCBI Taxonomy" id="30085"/>
    <lineage>
        <taxon>Eukaryota</taxon>
        <taxon>Metazoa</taxon>
        <taxon>Ecdysozoa</taxon>
        <taxon>Arthropoda</taxon>
        <taxon>Hexapoda</taxon>
        <taxon>Insecta</taxon>
        <taxon>Pterygota</taxon>
        <taxon>Neoptera</taxon>
        <taxon>Paraneoptera</taxon>
        <taxon>Hemiptera</taxon>
        <taxon>Heteroptera</taxon>
        <taxon>Panheteroptera</taxon>
        <taxon>Cimicomorpha</taxon>
        <taxon>Miridae</taxon>
        <taxon>Mirini</taxon>
        <taxon>Lygus</taxon>
    </lineage>
</organism>
<gene>
    <name evidence="1" type="primary">HB24</name>
    <name evidence="1" type="ORF">CM83_103795</name>
</gene>
<protein>
    <submittedName>
        <fullName evidence="1">H-2 class II histocompatibility antigen, E-Q beta chain</fullName>
    </submittedName>
</protein>
<accession>A0A0A9WJ78</accession>
<evidence type="ECO:0000313" key="1">
    <source>
        <dbReference type="EMBL" id="JAG07849.1"/>
    </source>
</evidence>
<feature type="non-terminal residue" evidence="1">
    <location>
        <position position="1"/>
    </location>
</feature>
<proteinExistence type="predicted"/>
<reference evidence="1" key="2">
    <citation type="submission" date="2014-07" db="EMBL/GenBank/DDBJ databases">
        <authorList>
            <person name="Hull J."/>
        </authorList>
    </citation>
    <scope>NUCLEOTIDE SEQUENCE</scope>
</reference>
<dbReference type="EMBL" id="GBHO01035755">
    <property type="protein sequence ID" value="JAG07849.1"/>
    <property type="molecule type" value="Transcribed_RNA"/>
</dbReference>
<sequence length="125" mass="14622">KYHLMNGAEKVRICKKFFLKTLCISHGPVDSALRHKNDVRLFGQVDHRGRKPPKNKTKPELVARVKQHIEKFPAVSSHYRRKESKKEYLDATLSITKMYALYQNQCEEEGQPCVSANIYRQIFCE</sequence>
<dbReference type="AlphaFoldDB" id="A0A0A9WJ78"/>